<feature type="compositionally biased region" description="Polar residues" evidence="1">
    <location>
        <begin position="1221"/>
        <end position="1240"/>
    </location>
</feature>
<feature type="region of interest" description="Disordered" evidence="1">
    <location>
        <begin position="996"/>
        <end position="1075"/>
    </location>
</feature>
<feature type="transmembrane region" description="Helical" evidence="2">
    <location>
        <begin position="1577"/>
        <end position="1597"/>
    </location>
</feature>
<feature type="compositionally biased region" description="Acidic residues" evidence="1">
    <location>
        <begin position="377"/>
        <end position="391"/>
    </location>
</feature>
<name>A0A485L5W4_9STRA</name>
<feature type="compositionally biased region" description="Polar residues" evidence="1">
    <location>
        <begin position="19"/>
        <end position="29"/>
    </location>
</feature>
<feature type="compositionally biased region" description="Basic residues" evidence="1">
    <location>
        <begin position="272"/>
        <end position="282"/>
    </location>
</feature>
<reference evidence="3" key="2">
    <citation type="submission" date="2019-06" db="EMBL/GenBank/DDBJ databases">
        <title>Genomics analysis of Aphanomyces spp. identifies a new class of oomycete effector associated with host adaptation.</title>
        <authorList>
            <person name="Gaulin E."/>
        </authorList>
    </citation>
    <scope>NUCLEOTIDE SEQUENCE</scope>
    <source>
        <strain evidence="3">CBS 578.67</strain>
    </source>
</reference>
<protein>
    <submittedName>
        <fullName evidence="4">Aste57867_15821 protein</fullName>
    </submittedName>
</protein>
<feature type="region of interest" description="Disordered" evidence="1">
    <location>
        <begin position="1"/>
        <end position="135"/>
    </location>
</feature>
<feature type="compositionally biased region" description="Basic and acidic residues" evidence="1">
    <location>
        <begin position="240"/>
        <end position="262"/>
    </location>
</feature>
<evidence type="ECO:0000313" key="4">
    <source>
        <dbReference type="EMBL" id="VFT92609.1"/>
    </source>
</evidence>
<feature type="region of interest" description="Disordered" evidence="1">
    <location>
        <begin position="1663"/>
        <end position="1688"/>
    </location>
</feature>
<feature type="compositionally biased region" description="Low complexity" evidence="1">
    <location>
        <begin position="32"/>
        <end position="44"/>
    </location>
</feature>
<keyword evidence="2" id="KW-0812">Transmembrane</keyword>
<feature type="compositionally biased region" description="Acidic residues" evidence="1">
    <location>
        <begin position="401"/>
        <end position="412"/>
    </location>
</feature>
<feature type="compositionally biased region" description="Polar residues" evidence="1">
    <location>
        <begin position="1252"/>
        <end position="1263"/>
    </location>
</feature>
<dbReference type="OrthoDB" id="10611630at2759"/>
<feature type="region of interest" description="Disordered" evidence="1">
    <location>
        <begin position="173"/>
        <end position="607"/>
    </location>
</feature>
<proteinExistence type="predicted"/>
<dbReference type="EMBL" id="VJMH01005756">
    <property type="protein sequence ID" value="KAF0693174.1"/>
    <property type="molecule type" value="Genomic_DNA"/>
</dbReference>
<feature type="compositionally biased region" description="Basic and acidic residues" evidence="1">
    <location>
        <begin position="105"/>
        <end position="123"/>
    </location>
</feature>
<feature type="compositionally biased region" description="Low complexity" evidence="1">
    <location>
        <begin position="465"/>
        <end position="478"/>
    </location>
</feature>
<keyword evidence="2" id="KW-1133">Transmembrane helix</keyword>
<feature type="region of interest" description="Disordered" evidence="1">
    <location>
        <begin position="824"/>
        <end position="852"/>
    </location>
</feature>
<reference evidence="4 5" key="1">
    <citation type="submission" date="2019-03" db="EMBL/GenBank/DDBJ databases">
        <authorList>
            <person name="Gaulin E."/>
            <person name="Dumas B."/>
        </authorList>
    </citation>
    <scope>NUCLEOTIDE SEQUENCE [LARGE SCALE GENOMIC DNA]</scope>
    <source>
        <strain evidence="4">CBS 568.67</strain>
    </source>
</reference>
<accession>A0A485L5W4</accession>
<evidence type="ECO:0000256" key="2">
    <source>
        <dbReference type="SAM" id="Phobius"/>
    </source>
</evidence>
<dbReference type="Proteomes" id="UP000332933">
    <property type="component" value="Unassembled WGS sequence"/>
</dbReference>
<gene>
    <name evidence="4" type="primary">Aste57867_15821</name>
    <name evidence="3" type="ORF">As57867_015765</name>
    <name evidence="4" type="ORF">ASTE57867_15821</name>
</gene>
<feature type="compositionally biased region" description="Low complexity" evidence="1">
    <location>
        <begin position="1"/>
        <end position="18"/>
    </location>
</feature>
<feature type="compositionally biased region" description="Acidic residues" evidence="1">
    <location>
        <begin position="426"/>
        <end position="438"/>
    </location>
</feature>
<keyword evidence="5" id="KW-1185">Reference proteome</keyword>
<feature type="region of interest" description="Disordered" evidence="1">
    <location>
        <begin position="884"/>
        <end position="955"/>
    </location>
</feature>
<feature type="compositionally biased region" description="Polar residues" evidence="1">
    <location>
        <begin position="908"/>
        <end position="921"/>
    </location>
</feature>
<feature type="compositionally biased region" description="Basic and acidic residues" evidence="1">
    <location>
        <begin position="180"/>
        <end position="194"/>
    </location>
</feature>
<feature type="compositionally biased region" description="Pro residues" evidence="1">
    <location>
        <begin position="928"/>
        <end position="944"/>
    </location>
</feature>
<feature type="compositionally biased region" description="Pro residues" evidence="1">
    <location>
        <begin position="79"/>
        <end position="90"/>
    </location>
</feature>
<feature type="compositionally biased region" description="Low complexity" evidence="1">
    <location>
        <begin position="196"/>
        <end position="207"/>
    </location>
</feature>
<feature type="compositionally biased region" description="Polar residues" evidence="1">
    <location>
        <begin position="228"/>
        <end position="237"/>
    </location>
</feature>
<sequence length="1688" mass="181991">MERAKLSSTRAKTASSTTDISATKQSVRQRTAAPSAPPSWSSNPIVGSRQAAEARITKRKEELLAWRARKEKGNQIDTPLPPAAKPPPTENPTDKPTLDAYESENDSKHTRRLCHEIKPEEPAPKSPVRPVKPFHFGPLDEPKWAYLEPGEHAVAVEAPLTPPHRRKLAVKLDFSSPAMLDDKEVVAKQRDKPVRPSTKSKPTTSSSRQYGPVDHTEPPRRAHVPVWQAQTISSLNHQRAQVERAARREKTDPPRHARDRMTKPTMQTVYVRAKKKDGHGKSNKAVADDCRETSTSVATEAERGQNENGLEDGGNENGPEEVDETKMPVAARRLNFDTVDDEGGVQNENDLEDEGIENGSEEVEAIVPAAARRLDFDAMDDDSDDVEEENNQDGQAHTEDHVEDEGALDEYCPDALTESERRMEEQPEEEIYSDDSDDNGTSPPTVDLDECHESVMPGGPPLPSSPSSNRSSPGWSIPVLMPSRHDPPHRPLTPLNMDLIHPPGMYGPRPSMSIAPPGMQNQTEMTPPPLSTSPMHDDDDASANNRPEGEEAPGSETMLSPLGQQDQVALDLSEPSILASPTKEVASSQVPPSRKEQTMPPSKPVSPVKKVTFEAFPEDNQYLVDEMSPSTKEEVMHHDEHASPVKHDEFVLPPPLPVLMTHELSAKNSPRKHAMTTVVVSDEGNDFLRKSPVKHKAGTGSPHAKSPLHALPAHAPSVADELVGTTMPPMTTTAFLFTNVVVPPPADGDYERPVTKSFQFQGPLDLGGRAKALSPTWMAGTKPFVPPSFVLKDMTEASSMHPTKAPRVVAPSVKLAPQVEDASLVEEAPSTKEPWSVKTSSAMASKPLQDPVPLTPPPMHRPTLDMNLVQPRALPTMAVMGMTSGTPELRQRPMRHRGQTPPSRPFLGSQTFGPFVTTQDGGTDVPGQRPPPPQHAAARPPPSTKPSEVGDTPLIQPWTNVAPTVLAPRPASVSQPRSMATVDSRLLPQGLQPGIVQASLPQGNAPSGPVAPSPLGPAEKTELVNTQGHPSSLGQTQQPTSMRLPNQGPTMSTGLLSTMPPQGTLLASDGSVHSRPASLISQPHVSLHQVPQAAQPALPLGKSMEQPMARPAGVLPPGQQPASFLYPQHTVKPTPVLVHAPRLPAVITNQATAETTPLTAPTRPTALVSAAPPQGVTGIATTALPVVCHQEPMPSSAQVTAGVFTSPNKSAPAQVPPATPLRTQNSTVTTPFRNNPTTDATPPKPAMAFSPPATSHGSQSSPPTGFRTPAKTQRPLQPSRLFSEVVPPHASRIISPALASNAHPPLPQRLPVSLPHTTLEAETSRTHTAPLEPQPVVNDVAAPEASSTWLGRVARVVACVGCVGLALAAFELQARQDDLLQHNMQDLVADVDRLSTYAVEYDEKLSSWGSSLANELAANTARLHRESQDMHAHLDAIVAQTKARNARAMTDVQAALETALDEFHSATVASVQTALVRDGVWTEDTPRSLAAMQRRLEDHLDADKAALAAHVEAHVQAREDLSAADEAAVLAICGSDDLCVMGLADDDDDVVQVDERDNIRLLEEMDVTMEASSNADVMLQFVVVAEVLVILAVWWILSHGLLVIKADVETDDIVFIPHTGKTESMTDDGEDEELPVENGVDVTEDDDDVVLVAQTPEVTRHLKFHPTPQSVRRSPRLSLEVPQPLDMH</sequence>
<evidence type="ECO:0000313" key="3">
    <source>
        <dbReference type="EMBL" id="KAF0693174.1"/>
    </source>
</evidence>
<evidence type="ECO:0000256" key="1">
    <source>
        <dbReference type="SAM" id="MobiDB-lite"/>
    </source>
</evidence>
<evidence type="ECO:0000313" key="5">
    <source>
        <dbReference type="Proteomes" id="UP000332933"/>
    </source>
</evidence>
<feature type="compositionally biased region" description="Polar residues" evidence="1">
    <location>
        <begin position="1023"/>
        <end position="1061"/>
    </location>
</feature>
<keyword evidence="2" id="KW-0472">Membrane</keyword>
<feature type="compositionally biased region" description="Acidic residues" evidence="1">
    <location>
        <begin position="338"/>
        <end position="364"/>
    </location>
</feature>
<dbReference type="EMBL" id="CAADRA010005777">
    <property type="protein sequence ID" value="VFT92609.1"/>
    <property type="molecule type" value="Genomic_DNA"/>
</dbReference>
<organism evidence="4 5">
    <name type="scientific">Aphanomyces stellatus</name>
    <dbReference type="NCBI Taxonomy" id="120398"/>
    <lineage>
        <taxon>Eukaryota</taxon>
        <taxon>Sar</taxon>
        <taxon>Stramenopiles</taxon>
        <taxon>Oomycota</taxon>
        <taxon>Saprolegniomycetes</taxon>
        <taxon>Saprolegniales</taxon>
        <taxon>Verrucalvaceae</taxon>
        <taxon>Aphanomyces</taxon>
    </lineage>
</organism>
<feature type="region of interest" description="Disordered" evidence="1">
    <location>
        <begin position="1203"/>
        <end position="1278"/>
    </location>
</feature>
<feature type="compositionally biased region" description="Acidic residues" evidence="1">
    <location>
        <begin position="309"/>
        <end position="323"/>
    </location>
</feature>
<feature type="compositionally biased region" description="Basic and acidic residues" evidence="1">
    <location>
        <begin position="55"/>
        <end position="64"/>
    </location>
</feature>